<comment type="similarity">
    <text evidence="1">Belongs to the GerPA/GerPF family.</text>
</comment>
<organism evidence="2 3">
    <name type="scientific">Fodinisporobacter ferrooxydans</name>
    <dbReference type="NCBI Taxonomy" id="2901836"/>
    <lineage>
        <taxon>Bacteria</taxon>
        <taxon>Bacillati</taxon>
        <taxon>Bacillota</taxon>
        <taxon>Bacilli</taxon>
        <taxon>Bacillales</taxon>
        <taxon>Alicyclobacillaceae</taxon>
        <taxon>Fodinisporobacter</taxon>
    </lineage>
</organism>
<dbReference type="RefSeq" id="WP_347438833.1">
    <property type="nucleotide sequence ID" value="NZ_CP089291.1"/>
</dbReference>
<dbReference type="InterPro" id="IPR019618">
    <property type="entry name" value="Spore_germination_GerPA"/>
</dbReference>
<evidence type="ECO:0000313" key="3">
    <source>
        <dbReference type="Proteomes" id="UP000830167"/>
    </source>
</evidence>
<proteinExistence type="inferred from homology"/>
<dbReference type="PANTHER" id="PTHR37808:SF1">
    <property type="entry name" value="SPORE GERMINATION PROTEIN-LIKE PROTEIN YDZR"/>
    <property type="match status" value="1"/>
</dbReference>
<evidence type="ECO:0000256" key="1">
    <source>
        <dbReference type="ARBA" id="ARBA00008103"/>
    </source>
</evidence>
<sequence length="73" mass="7278">MPAMIGAFKAISVSAGGVLQVGDTAAIVPKGTSKTCGGSGTFNTGDFILTQNILNTTNTIDMDASDQNIASGL</sequence>
<reference evidence="2" key="1">
    <citation type="submission" date="2021-12" db="EMBL/GenBank/DDBJ databases">
        <title>Alicyclobacillaceae gen. nov., sp. nov., isolated from chalcocite enrichment system.</title>
        <authorList>
            <person name="Jiang Z."/>
        </authorList>
    </citation>
    <scope>NUCLEOTIDE SEQUENCE</scope>
    <source>
        <strain evidence="2">MYW30-H2</strain>
    </source>
</reference>
<evidence type="ECO:0000313" key="2">
    <source>
        <dbReference type="EMBL" id="UOF92147.1"/>
    </source>
</evidence>
<dbReference type="Pfam" id="PF10676">
    <property type="entry name" value="gerPA"/>
    <property type="match status" value="1"/>
</dbReference>
<keyword evidence="3" id="KW-1185">Reference proteome</keyword>
<dbReference type="Proteomes" id="UP000830167">
    <property type="component" value="Chromosome"/>
</dbReference>
<dbReference type="PANTHER" id="PTHR37808">
    <property type="entry name" value="SPORE GERMINATION PROTEIN-LIKE PROTEIN YDZR-RELATED"/>
    <property type="match status" value="1"/>
</dbReference>
<protein>
    <submittedName>
        <fullName evidence="2">Spore germination protein</fullName>
    </submittedName>
</protein>
<dbReference type="EMBL" id="CP089291">
    <property type="protein sequence ID" value="UOF92147.1"/>
    <property type="molecule type" value="Genomic_DNA"/>
</dbReference>
<name>A0ABY4CNU0_9BACL</name>
<accession>A0ABY4CNU0</accession>
<gene>
    <name evidence="2" type="ORF">LSG31_08105</name>
</gene>